<dbReference type="PANTHER" id="PTHR12537:SF13">
    <property type="entry name" value="PUMILIO HOMOLOGY DOMAIN FAMILY MEMBER 4"/>
    <property type="match status" value="1"/>
</dbReference>
<proteinExistence type="predicted"/>
<keyword evidence="6" id="KW-1185">Reference proteome</keyword>
<dbReference type="InterPro" id="IPR033133">
    <property type="entry name" value="PUM-HD"/>
</dbReference>
<dbReference type="InterPro" id="IPR016024">
    <property type="entry name" value="ARM-type_fold"/>
</dbReference>
<dbReference type="PROSITE" id="PS50302">
    <property type="entry name" value="PUM"/>
    <property type="match status" value="3"/>
</dbReference>
<accession>A0A1B7T8Y9</accession>
<feature type="repeat" description="Pumilio" evidence="2">
    <location>
        <begin position="310"/>
        <end position="345"/>
    </location>
</feature>
<dbReference type="GO" id="GO:0003729">
    <property type="term" value="F:mRNA binding"/>
    <property type="evidence" value="ECO:0007669"/>
    <property type="project" value="TreeGrafter"/>
</dbReference>
<dbReference type="AlphaFoldDB" id="A0A1B7T8Y9"/>
<dbReference type="PANTHER" id="PTHR12537">
    <property type="entry name" value="RNA BINDING PROTEIN PUMILIO-RELATED"/>
    <property type="match status" value="1"/>
</dbReference>
<feature type="repeat" description="Pumilio" evidence="2">
    <location>
        <begin position="423"/>
        <end position="462"/>
    </location>
</feature>
<feature type="compositionally biased region" description="Low complexity" evidence="3">
    <location>
        <begin position="225"/>
        <end position="234"/>
    </location>
</feature>
<dbReference type="InterPro" id="IPR011989">
    <property type="entry name" value="ARM-like"/>
</dbReference>
<evidence type="ECO:0000256" key="2">
    <source>
        <dbReference type="PROSITE-ProRule" id="PRU00317"/>
    </source>
</evidence>
<dbReference type="SMART" id="SM00025">
    <property type="entry name" value="Pumilio"/>
    <property type="match status" value="8"/>
</dbReference>
<evidence type="ECO:0000313" key="6">
    <source>
        <dbReference type="Proteomes" id="UP000092321"/>
    </source>
</evidence>
<evidence type="ECO:0000259" key="4">
    <source>
        <dbReference type="PROSITE" id="PS50303"/>
    </source>
</evidence>
<dbReference type="SUPFAM" id="SSF48371">
    <property type="entry name" value="ARM repeat"/>
    <property type="match status" value="1"/>
</dbReference>
<comment type="caution">
    <text evidence="5">The sequence shown here is derived from an EMBL/GenBank/DDBJ whole genome shotgun (WGS) entry which is preliminary data.</text>
</comment>
<dbReference type="OrthoDB" id="3972720at2759"/>
<dbReference type="InterPro" id="IPR001313">
    <property type="entry name" value="Pumilio_RNA-bd_rpt"/>
</dbReference>
<feature type="compositionally biased region" description="Polar residues" evidence="3">
    <location>
        <begin position="100"/>
        <end position="123"/>
    </location>
</feature>
<dbReference type="GO" id="GO:0010629">
    <property type="term" value="P:negative regulation of gene expression"/>
    <property type="evidence" value="ECO:0007669"/>
    <property type="project" value="UniProtKB-ARBA"/>
</dbReference>
<dbReference type="Proteomes" id="UP000092321">
    <property type="component" value="Unassembled WGS sequence"/>
</dbReference>
<gene>
    <name evidence="5" type="ORF">HANVADRAFT_54071</name>
</gene>
<evidence type="ECO:0000256" key="3">
    <source>
        <dbReference type="SAM" id="MobiDB-lite"/>
    </source>
</evidence>
<feature type="region of interest" description="Disordered" evidence="3">
    <location>
        <begin position="214"/>
        <end position="235"/>
    </location>
</feature>
<feature type="region of interest" description="Disordered" evidence="3">
    <location>
        <begin position="83"/>
        <end position="137"/>
    </location>
</feature>
<feature type="domain" description="PUM-HD" evidence="4">
    <location>
        <begin position="254"/>
        <end position="629"/>
    </location>
</feature>
<protein>
    <submittedName>
        <fullName evidence="5">ARM repeat-containing protein</fullName>
    </submittedName>
</protein>
<dbReference type="GO" id="GO:0005737">
    <property type="term" value="C:cytoplasm"/>
    <property type="evidence" value="ECO:0007669"/>
    <property type="project" value="TreeGrafter"/>
</dbReference>
<feature type="compositionally biased region" description="Low complexity" evidence="3">
    <location>
        <begin position="124"/>
        <end position="137"/>
    </location>
</feature>
<reference evidence="6" key="1">
    <citation type="journal article" date="2016" name="Proc. Natl. Acad. Sci. U.S.A.">
        <title>Comparative genomics of biotechnologically important yeasts.</title>
        <authorList>
            <person name="Riley R."/>
            <person name="Haridas S."/>
            <person name="Wolfe K.H."/>
            <person name="Lopes M.R."/>
            <person name="Hittinger C.T."/>
            <person name="Goeker M."/>
            <person name="Salamov A.A."/>
            <person name="Wisecaver J.H."/>
            <person name="Long T.M."/>
            <person name="Calvey C.H."/>
            <person name="Aerts A.L."/>
            <person name="Barry K.W."/>
            <person name="Choi C."/>
            <person name="Clum A."/>
            <person name="Coughlan A.Y."/>
            <person name="Deshpande S."/>
            <person name="Douglass A.P."/>
            <person name="Hanson S.J."/>
            <person name="Klenk H.-P."/>
            <person name="LaButti K.M."/>
            <person name="Lapidus A."/>
            <person name="Lindquist E.A."/>
            <person name="Lipzen A.M."/>
            <person name="Meier-Kolthoff J.P."/>
            <person name="Ohm R.A."/>
            <person name="Otillar R.P."/>
            <person name="Pangilinan J.L."/>
            <person name="Peng Y."/>
            <person name="Rokas A."/>
            <person name="Rosa C.A."/>
            <person name="Scheuner C."/>
            <person name="Sibirny A.A."/>
            <person name="Slot J.C."/>
            <person name="Stielow J.B."/>
            <person name="Sun H."/>
            <person name="Kurtzman C.P."/>
            <person name="Blackwell M."/>
            <person name="Grigoriev I.V."/>
            <person name="Jeffries T.W."/>
        </authorList>
    </citation>
    <scope>NUCLEOTIDE SEQUENCE [LARGE SCALE GENOMIC DNA]</scope>
    <source>
        <strain evidence="6">NRRL Y-1626</strain>
    </source>
</reference>
<sequence>MQSNSNKKRGSSSSSSGFVRISTNESHYSPYYPSYQKIPMSGSNADEFNFTQVPAGFIIMPQTTPNSREFNPYSAQVVHLSDNDDDIGEENEDNDNDNISPYQSPGTINITPTNGKFSNQERTFSSSSDRSFNNNNNQFVESNQIRGEEYHYGNFRHQQYQQSGNFALSAPMGMLPLNSWGQPIPIPVPMPMNMNMVHIPVGSSGLQMPPFISNNNERQQPYHYNNKNNKNNNGNKKRYQMNIQFNKNKNEYSRKNSHINNPSHLVDDSFSDKKISDFKGQFYELSIQQQGSRFIQKKLTQDDLPLVLEEILPHVVELSQHSFGNYLVQKLIELSDQSQKLNILNILRTSNVGIIGIASDPHGTRTLQRIVSELMEFDEGVQALIDTFKGNIISLSENLNGNHVIQELLASLNPKDIQFIFDEVYENIEEVSVERHGCCVLQRCIDNGDSNQISKLCELILKHTLELSKDPFGNYVVQYILQMEKDKYFQLKNTSEKDLQDKVDEIFVFSKKISSDLSPFLKDLCFHKFGSNVIENIMKIPCGLSTGLFEKMIQLFKYGGSEIMNKFLTDPFANYVLQTSLLSSQKQSNKNNHFASFVSLLKPVIENEINVLEESRNKNQYSQQKDHENYMKMLQLQRVLTICNSDYVKNRENTNYNSWGPNFNTKNHESFGIDKKKSKS</sequence>
<feature type="compositionally biased region" description="Polar residues" evidence="3">
    <location>
        <begin position="214"/>
        <end position="223"/>
    </location>
</feature>
<dbReference type="PROSITE" id="PS50303">
    <property type="entry name" value="PUM_HD"/>
    <property type="match status" value="1"/>
</dbReference>
<dbReference type="EMBL" id="LXPE01000202">
    <property type="protein sequence ID" value="OBA25187.1"/>
    <property type="molecule type" value="Genomic_DNA"/>
</dbReference>
<dbReference type="Pfam" id="PF00806">
    <property type="entry name" value="PUF"/>
    <property type="match status" value="7"/>
</dbReference>
<organism evidence="5 6">
    <name type="scientific">Hanseniaspora valbyensis NRRL Y-1626</name>
    <dbReference type="NCBI Taxonomy" id="766949"/>
    <lineage>
        <taxon>Eukaryota</taxon>
        <taxon>Fungi</taxon>
        <taxon>Dikarya</taxon>
        <taxon>Ascomycota</taxon>
        <taxon>Saccharomycotina</taxon>
        <taxon>Saccharomycetes</taxon>
        <taxon>Saccharomycodales</taxon>
        <taxon>Saccharomycodaceae</taxon>
        <taxon>Hanseniaspora</taxon>
    </lineage>
</organism>
<evidence type="ECO:0000256" key="1">
    <source>
        <dbReference type="ARBA" id="ARBA00022737"/>
    </source>
</evidence>
<name>A0A1B7T8Y9_9ASCO</name>
<keyword evidence="1" id="KW-0677">Repeat</keyword>
<feature type="repeat" description="Pumilio" evidence="2">
    <location>
        <begin position="387"/>
        <end position="422"/>
    </location>
</feature>
<dbReference type="Gene3D" id="1.25.10.10">
    <property type="entry name" value="Leucine-rich Repeat Variant"/>
    <property type="match status" value="1"/>
</dbReference>
<feature type="compositionally biased region" description="Acidic residues" evidence="3">
    <location>
        <begin position="83"/>
        <end position="96"/>
    </location>
</feature>
<evidence type="ECO:0000313" key="5">
    <source>
        <dbReference type="EMBL" id="OBA25187.1"/>
    </source>
</evidence>
<dbReference type="GO" id="GO:0010608">
    <property type="term" value="P:post-transcriptional regulation of gene expression"/>
    <property type="evidence" value="ECO:0007669"/>
    <property type="project" value="TreeGrafter"/>
</dbReference>